<reference evidence="2" key="2">
    <citation type="submission" date="2023-05" db="EMBL/GenBank/DDBJ databases">
        <authorList>
            <consortium name="Lawrence Berkeley National Laboratory"/>
            <person name="Steindorff A."/>
            <person name="Hensen N."/>
            <person name="Bonometti L."/>
            <person name="Westerberg I."/>
            <person name="Brannstrom I.O."/>
            <person name="Guillou S."/>
            <person name="Cros-Aarteil S."/>
            <person name="Calhoun S."/>
            <person name="Haridas S."/>
            <person name="Kuo A."/>
            <person name="Mondo S."/>
            <person name="Pangilinan J."/>
            <person name="Riley R."/>
            <person name="Labutti K."/>
            <person name="Andreopoulos B."/>
            <person name="Lipzen A."/>
            <person name="Chen C."/>
            <person name="Yanf M."/>
            <person name="Daum C."/>
            <person name="Ng V."/>
            <person name="Clum A."/>
            <person name="Ohm R."/>
            <person name="Martin F."/>
            <person name="Silar P."/>
            <person name="Natvig D."/>
            <person name="Lalanne C."/>
            <person name="Gautier V."/>
            <person name="Ament-Velasquez S.L."/>
            <person name="Kruys A."/>
            <person name="Hutchinson M.I."/>
            <person name="Powell A.J."/>
            <person name="Barry K."/>
            <person name="Miller A.N."/>
            <person name="Grigoriev I.V."/>
            <person name="Debuchy R."/>
            <person name="Gladieux P."/>
            <person name="Thoren M.H."/>
            <person name="Johannesson H."/>
        </authorList>
    </citation>
    <scope>NUCLEOTIDE SEQUENCE</scope>
    <source>
        <strain evidence="2">PSN243</strain>
    </source>
</reference>
<organism evidence="2 3">
    <name type="scientific">Podospora aff. communis PSN243</name>
    <dbReference type="NCBI Taxonomy" id="3040156"/>
    <lineage>
        <taxon>Eukaryota</taxon>
        <taxon>Fungi</taxon>
        <taxon>Dikarya</taxon>
        <taxon>Ascomycota</taxon>
        <taxon>Pezizomycotina</taxon>
        <taxon>Sordariomycetes</taxon>
        <taxon>Sordariomycetidae</taxon>
        <taxon>Sordariales</taxon>
        <taxon>Podosporaceae</taxon>
        <taxon>Podospora</taxon>
    </lineage>
</organism>
<feature type="transmembrane region" description="Helical" evidence="1">
    <location>
        <begin position="145"/>
        <end position="163"/>
    </location>
</feature>
<evidence type="ECO:0000313" key="2">
    <source>
        <dbReference type="EMBL" id="KAK4442820.1"/>
    </source>
</evidence>
<proteinExistence type="predicted"/>
<sequence length="172" mass="18910">MVVKTGRFLGDLMDAVVIAFTSIAAFTTIAFVIATTFRYRPSWRPRSALKAAVLASEAFRSSLAQISRSDAFYEPTINVLNTLVCTNACIALLYLLKYDDEKHDCHRGIIGYAMGFAGVLFFSFSVAATVELYKFDKNSMDQYKDWACALLLPALTTALHLLSGQFGSHGPS</sequence>
<protein>
    <recommendedName>
        <fullName evidence="4">MARVEL domain-containing protein</fullName>
    </recommendedName>
</protein>
<keyword evidence="3" id="KW-1185">Reference proteome</keyword>
<gene>
    <name evidence="2" type="ORF">QBC34DRAFT_431290</name>
</gene>
<evidence type="ECO:0000313" key="3">
    <source>
        <dbReference type="Proteomes" id="UP001321760"/>
    </source>
</evidence>
<feature type="transmembrane region" description="Helical" evidence="1">
    <location>
        <begin position="15"/>
        <end position="37"/>
    </location>
</feature>
<keyword evidence="1" id="KW-0472">Membrane</keyword>
<reference evidence="2" key="1">
    <citation type="journal article" date="2023" name="Mol. Phylogenet. Evol.">
        <title>Genome-scale phylogeny and comparative genomics of the fungal order Sordariales.</title>
        <authorList>
            <person name="Hensen N."/>
            <person name="Bonometti L."/>
            <person name="Westerberg I."/>
            <person name="Brannstrom I.O."/>
            <person name="Guillou S."/>
            <person name="Cros-Aarteil S."/>
            <person name="Calhoun S."/>
            <person name="Haridas S."/>
            <person name="Kuo A."/>
            <person name="Mondo S."/>
            <person name="Pangilinan J."/>
            <person name="Riley R."/>
            <person name="LaButti K."/>
            <person name="Andreopoulos B."/>
            <person name="Lipzen A."/>
            <person name="Chen C."/>
            <person name="Yan M."/>
            <person name="Daum C."/>
            <person name="Ng V."/>
            <person name="Clum A."/>
            <person name="Steindorff A."/>
            <person name="Ohm R.A."/>
            <person name="Martin F."/>
            <person name="Silar P."/>
            <person name="Natvig D.O."/>
            <person name="Lalanne C."/>
            <person name="Gautier V."/>
            <person name="Ament-Velasquez S.L."/>
            <person name="Kruys A."/>
            <person name="Hutchinson M.I."/>
            <person name="Powell A.J."/>
            <person name="Barry K."/>
            <person name="Miller A.N."/>
            <person name="Grigoriev I.V."/>
            <person name="Debuchy R."/>
            <person name="Gladieux P."/>
            <person name="Hiltunen Thoren M."/>
            <person name="Johannesson H."/>
        </authorList>
    </citation>
    <scope>NUCLEOTIDE SEQUENCE</scope>
    <source>
        <strain evidence="2">PSN243</strain>
    </source>
</reference>
<evidence type="ECO:0008006" key="4">
    <source>
        <dbReference type="Google" id="ProtNLM"/>
    </source>
</evidence>
<name>A0AAV9G6A7_9PEZI</name>
<evidence type="ECO:0000256" key="1">
    <source>
        <dbReference type="SAM" id="Phobius"/>
    </source>
</evidence>
<feature type="transmembrane region" description="Helical" evidence="1">
    <location>
        <begin position="109"/>
        <end position="133"/>
    </location>
</feature>
<dbReference type="AlphaFoldDB" id="A0AAV9G6A7"/>
<keyword evidence="1" id="KW-1133">Transmembrane helix</keyword>
<comment type="caution">
    <text evidence="2">The sequence shown here is derived from an EMBL/GenBank/DDBJ whole genome shotgun (WGS) entry which is preliminary data.</text>
</comment>
<dbReference type="Proteomes" id="UP001321760">
    <property type="component" value="Unassembled WGS sequence"/>
</dbReference>
<keyword evidence="1" id="KW-0812">Transmembrane</keyword>
<dbReference type="EMBL" id="MU866006">
    <property type="protein sequence ID" value="KAK4442820.1"/>
    <property type="molecule type" value="Genomic_DNA"/>
</dbReference>
<accession>A0AAV9G6A7</accession>
<feature type="transmembrane region" description="Helical" evidence="1">
    <location>
        <begin position="77"/>
        <end position="97"/>
    </location>
</feature>